<comment type="caution">
    <text evidence="2">The sequence shown here is derived from an EMBL/GenBank/DDBJ whole genome shotgun (WGS) entry which is preliminary data.</text>
</comment>
<dbReference type="EMBL" id="QYAZ01000001">
    <property type="protein sequence ID" value="KAB8125130.1"/>
    <property type="molecule type" value="Genomic_DNA"/>
</dbReference>
<dbReference type="Pfam" id="PF13560">
    <property type="entry name" value="HTH_31"/>
    <property type="match status" value="1"/>
</dbReference>
<protein>
    <submittedName>
        <fullName evidence="2">XRE family transcriptional regulator</fullName>
    </submittedName>
</protein>
<name>A0ABQ6VY40_9PROT</name>
<dbReference type="Gene3D" id="1.10.260.40">
    <property type="entry name" value="lambda repressor-like DNA-binding domains"/>
    <property type="match status" value="1"/>
</dbReference>
<sequence>MATSQEIGAFLTKLRNDAGLKQAALAKRLEWSGPLLSRIEGGGRAISDEELDIILRGIGTSQALSALTTLRRNWSLLDAPSLTDPDSDLLWRAEEVAREVHELAERPDVRQFFERRLVRYKEELIAAAHKVRDKSYRVALLGTIGVGKSTAICRAEGLEMPSDRGMPKAVLETGSGGITICEVHVRRGPSYGVIVEPCSEEEIRRQVSEFATFLLNPSQPDEDGGGVDGGSPGISREVERAIRNMAEFKRRRAERKPDGAVSPAWDEARELAGQHKEVKDLSVEILARMALHRRDRRDIWYSDTSGQPALEWLQGMFEQINNGRHPEFGLPKRIELVIPLPILGENDIEVTLVDTQGIDDIAERADLEQHFDDSHTIAILCTVFNEAPATAVRQLLIRAKEGGVRTLKSHAAILVLPRPGDALAMKDNGVPVHSAEEGYDVKAEEVSLKLHPLGLDGLPIQFFNAAEEVPGILRHFLLQRIRAVQDEHRRELSEIIEGAEALLINYEKEQSREVMRVVARQLTTWLSNNATLTPPINRRVRDSLARAIRSAHVQTIYASVIREGEWANLDYSHQLSHGARRVAAAMAEPRLRAFQEVAVNILNDPEFADAHDLVRQTVRALSSCFDALIRKTQLVGQSVYADEMRADAEFWRACYREWGRGRGYRERVAKRNEEWFDDTEHDDSDIRVIETIAAEWSAGVASVEALLEQN</sequence>
<accession>A0ABQ6VY40</accession>
<dbReference type="SUPFAM" id="SSF47413">
    <property type="entry name" value="lambda repressor-like DNA-binding domains"/>
    <property type="match status" value="1"/>
</dbReference>
<reference evidence="2 3" key="1">
    <citation type="submission" date="2018-09" db="EMBL/GenBank/DDBJ databases">
        <title>Genome sequence and characterization of the bcs clusters for the production of nanocellulose from the low pH resistant strain Komagataeibacter medellinensis ID13488.</title>
        <authorList>
            <person name="Hernandez-Arriaga A.M."/>
            <person name="Del Cerro C."/>
            <person name="Urbina L."/>
            <person name="Eceiza A."/>
            <person name="Retegi A."/>
            <person name="Prieto M.A."/>
        </authorList>
    </citation>
    <scope>NUCLEOTIDE SEQUENCE [LARGE SCALE GENOMIC DNA]</scope>
    <source>
        <strain evidence="2 3">ID13488</strain>
    </source>
</reference>
<dbReference type="Proteomes" id="UP000427842">
    <property type="component" value="Unassembled WGS sequence"/>
</dbReference>
<keyword evidence="3" id="KW-1185">Reference proteome</keyword>
<dbReference type="InterPro" id="IPR010982">
    <property type="entry name" value="Lambda_DNA-bd_dom_sf"/>
</dbReference>
<dbReference type="PROSITE" id="PS50943">
    <property type="entry name" value="HTH_CROC1"/>
    <property type="match status" value="1"/>
</dbReference>
<dbReference type="InterPro" id="IPR001387">
    <property type="entry name" value="Cro/C1-type_HTH"/>
</dbReference>
<proteinExistence type="predicted"/>
<evidence type="ECO:0000313" key="3">
    <source>
        <dbReference type="Proteomes" id="UP000427842"/>
    </source>
</evidence>
<dbReference type="SUPFAM" id="SSF52540">
    <property type="entry name" value="P-loop containing nucleoside triphosphate hydrolases"/>
    <property type="match status" value="1"/>
</dbReference>
<dbReference type="SMART" id="SM00530">
    <property type="entry name" value="HTH_XRE"/>
    <property type="match status" value="1"/>
</dbReference>
<evidence type="ECO:0000313" key="2">
    <source>
        <dbReference type="EMBL" id="KAB8125130.1"/>
    </source>
</evidence>
<evidence type="ECO:0000259" key="1">
    <source>
        <dbReference type="PROSITE" id="PS50943"/>
    </source>
</evidence>
<dbReference type="CDD" id="cd00093">
    <property type="entry name" value="HTH_XRE"/>
    <property type="match status" value="1"/>
</dbReference>
<dbReference type="InterPro" id="IPR027417">
    <property type="entry name" value="P-loop_NTPase"/>
</dbReference>
<organism evidence="2 3">
    <name type="scientific">Komagataeibacter medellinensis</name>
    <dbReference type="NCBI Taxonomy" id="1177712"/>
    <lineage>
        <taxon>Bacteria</taxon>
        <taxon>Pseudomonadati</taxon>
        <taxon>Pseudomonadota</taxon>
        <taxon>Alphaproteobacteria</taxon>
        <taxon>Acetobacterales</taxon>
        <taxon>Acetobacteraceae</taxon>
        <taxon>Komagataeibacter</taxon>
    </lineage>
</organism>
<feature type="domain" description="HTH cro/C1-type" evidence="1">
    <location>
        <begin position="11"/>
        <end position="65"/>
    </location>
</feature>
<gene>
    <name evidence="2" type="ORF">D3W54_01775</name>
</gene>